<dbReference type="Gene3D" id="3.30.420.130">
    <property type="entry name" value="Dinitrogenase iron-molybdenum cofactor biosynthesis domain"/>
    <property type="match status" value="1"/>
</dbReference>
<feature type="region of interest" description="Disordered" evidence="2">
    <location>
        <begin position="113"/>
        <end position="138"/>
    </location>
</feature>
<proteinExistence type="predicted"/>
<feature type="domain" description="Dinitrogenase iron-molybdenum cofactor biosynthesis" evidence="3">
    <location>
        <begin position="11"/>
        <end position="88"/>
    </location>
</feature>
<keyword evidence="5" id="KW-1185">Reference proteome</keyword>
<dbReference type="RefSeq" id="WP_120030226.1">
    <property type="nucleotide sequence ID" value="NZ_QVMU01000004.1"/>
</dbReference>
<dbReference type="SUPFAM" id="SSF53146">
    <property type="entry name" value="Nitrogenase accessory factor-like"/>
    <property type="match status" value="1"/>
</dbReference>
<protein>
    <recommendedName>
        <fullName evidence="3">Dinitrogenase iron-molybdenum cofactor biosynthesis domain-containing protein</fullName>
    </recommendedName>
</protein>
<evidence type="ECO:0000256" key="1">
    <source>
        <dbReference type="ARBA" id="ARBA00023231"/>
    </source>
</evidence>
<sequence length="157" mass="17381">MIFAIPYARAALSAHFSKAPRWMIINDETGQKTLLSAPESTSSCGNKKQLLALFKQYKVQAVIARSIGENMLSALFNNQIEVYSASKRIDFDDLHPSNLTQVTDISYGKIPPKAKKKCGDSHPQCGGRKTSLLSSHRGHLPVSELRSHPILSLRAYK</sequence>
<reference evidence="4 5" key="1">
    <citation type="submission" date="2018-08" db="EMBL/GenBank/DDBJ databases">
        <title>Vibrio isolated from the Eastern China Marginal Seas.</title>
        <authorList>
            <person name="Li Y."/>
        </authorList>
    </citation>
    <scope>NUCLEOTIDE SEQUENCE [LARGE SCALE GENOMIC DNA]</scope>
    <source>
        <strain evidence="4 5">BEI233</strain>
    </source>
</reference>
<accession>A0A3A6R790</accession>
<dbReference type="InterPro" id="IPR036105">
    <property type="entry name" value="DiNase_FeMo-co_biosyn_sf"/>
</dbReference>
<gene>
    <name evidence="4" type="ORF">DZ860_07020</name>
</gene>
<keyword evidence="1" id="KW-0535">Nitrogen fixation</keyword>
<dbReference type="AlphaFoldDB" id="A0A3A6R790"/>
<comment type="caution">
    <text evidence="4">The sequence shown here is derived from an EMBL/GenBank/DDBJ whole genome shotgun (WGS) entry which is preliminary data.</text>
</comment>
<name>A0A3A6R790_9VIBR</name>
<evidence type="ECO:0000256" key="2">
    <source>
        <dbReference type="SAM" id="MobiDB-lite"/>
    </source>
</evidence>
<dbReference type="EMBL" id="QVMU01000004">
    <property type="protein sequence ID" value="RJX72902.1"/>
    <property type="molecule type" value="Genomic_DNA"/>
</dbReference>
<evidence type="ECO:0000313" key="4">
    <source>
        <dbReference type="EMBL" id="RJX72902.1"/>
    </source>
</evidence>
<organism evidence="4 5">
    <name type="scientific">Vibrio sinensis</name>
    <dbReference type="NCBI Taxonomy" id="2302434"/>
    <lineage>
        <taxon>Bacteria</taxon>
        <taxon>Pseudomonadati</taxon>
        <taxon>Pseudomonadota</taxon>
        <taxon>Gammaproteobacteria</taxon>
        <taxon>Vibrionales</taxon>
        <taxon>Vibrionaceae</taxon>
        <taxon>Vibrio</taxon>
    </lineage>
</organism>
<dbReference type="Proteomes" id="UP000273252">
    <property type="component" value="Unassembled WGS sequence"/>
</dbReference>
<dbReference type="OrthoDB" id="6215304at2"/>
<evidence type="ECO:0000313" key="5">
    <source>
        <dbReference type="Proteomes" id="UP000273252"/>
    </source>
</evidence>
<evidence type="ECO:0000259" key="3">
    <source>
        <dbReference type="Pfam" id="PF02579"/>
    </source>
</evidence>
<dbReference type="InterPro" id="IPR003731">
    <property type="entry name" value="Di-Nase_FeMo-co_biosynth"/>
</dbReference>
<dbReference type="Pfam" id="PF02579">
    <property type="entry name" value="Nitro_FeMo-Co"/>
    <property type="match status" value="1"/>
</dbReference>